<evidence type="ECO:0000256" key="1">
    <source>
        <dbReference type="ARBA" id="ARBA00011900"/>
    </source>
</evidence>
<comment type="catalytic activity">
    <reaction evidence="4">
        <text>a 2'-deoxyadenosine in DNA + S-adenosyl-L-methionine = an N(6)-methyl-2'-deoxyadenosine in DNA + S-adenosyl-L-homocysteine + H(+)</text>
        <dbReference type="Rhea" id="RHEA:15197"/>
        <dbReference type="Rhea" id="RHEA-COMP:12418"/>
        <dbReference type="Rhea" id="RHEA-COMP:12419"/>
        <dbReference type="ChEBI" id="CHEBI:15378"/>
        <dbReference type="ChEBI" id="CHEBI:57856"/>
        <dbReference type="ChEBI" id="CHEBI:59789"/>
        <dbReference type="ChEBI" id="CHEBI:90615"/>
        <dbReference type="ChEBI" id="CHEBI:90616"/>
        <dbReference type="EC" id="2.1.1.72"/>
    </reaction>
</comment>
<dbReference type="Proteomes" id="UP000282184">
    <property type="component" value="Unassembled WGS sequence"/>
</dbReference>
<dbReference type="PANTHER" id="PTHR33841">
    <property type="entry name" value="DNA METHYLTRANSFERASE YEEA-RELATED"/>
    <property type="match status" value="1"/>
</dbReference>
<dbReference type="EMBL" id="RXOF01000020">
    <property type="protein sequence ID" value="RTQ45412.1"/>
    <property type="molecule type" value="Genomic_DNA"/>
</dbReference>
<accession>A0A3S0HJE0</accession>
<dbReference type="Pfam" id="PF12950">
    <property type="entry name" value="TaqI_C"/>
    <property type="match status" value="1"/>
</dbReference>
<gene>
    <name evidence="6" type="ORF">EJV47_25055</name>
</gene>
<organism evidence="6 7">
    <name type="scientific">Hymenobacter gummosus</name>
    <dbReference type="NCBI Taxonomy" id="1776032"/>
    <lineage>
        <taxon>Bacteria</taxon>
        <taxon>Pseudomonadati</taxon>
        <taxon>Bacteroidota</taxon>
        <taxon>Cytophagia</taxon>
        <taxon>Cytophagales</taxon>
        <taxon>Hymenobacteraceae</taxon>
        <taxon>Hymenobacter</taxon>
    </lineage>
</organism>
<keyword evidence="2" id="KW-0489">Methyltransferase</keyword>
<proteinExistence type="predicted"/>
<dbReference type="GO" id="GO:0032259">
    <property type="term" value="P:methylation"/>
    <property type="evidence" value="ECO:0007669"/>
    <property type="project" value="UniProtKB-KW"/>
</dbReference>
<dbReference type="InterPro" id="IPR050953">
    <property type="entry name" value="N4_N6_ade-DNA_methylase"/>
</dbReference>
<keyword evidence="7" id="KW-1185">Reference proteome</keyword>
<comment type="caution">
    <text evidence="6">The sequence shown here is derived from an EMBL/GenBank/DDBJ whole genome shotgun (WGS) entry which is preliminary data.</text>
</comment>
<evidence type="ECO:0000256" key="4">
    <source>
        <dbReference type="ARBA" id="ARBA00047942"/>
    </source>
</evidence>
<protein>
    <recommendedName>
        <fullName evidence="1">site-specific DNA-methyltransferase (adenine-specific)</fullName>
        <ecNumber evidence="1">2.1.1.72</ecNumber>
    </recommendedName>
</protein>
<evidence type="ECO:0000256" key="3">
    <source>
        <dbReference type="ARBA" id="ARBA00022679"/>
    </source>
</evidence>
<reference evidence="6 7" key="1">
    <citation type="submission" date="2018-12" db="EMBL/GenBank/DDBJ databases">
        <title>Hymenobacter gummosus sp. nov., isolated from a spring.</title>
        <authorList>
            <person name="Nie L."/>
        </authorList>
    </citation>
    <scope>NUCLEOTIDE SEQUENCE [LARGE SCALE GENOMIC DNA]</scope>
    <source>
        <strain evidence="6 7">KCTC 52166</strain>
    </source>
</reference>
<keyword evidence="3" id="KW-0808">Transferase</keyword>
<evidence type="ECO:0000256" key="2">
    <source>
        <dbReference type="ARBA" id="ARBA00022603"/>
    </source>
</evidence>
<feature type="domain" description="TaqI-like C-terminal specificity" evidence="5">
    <location>
        <begin position="62"/>
        <end position="213"/>
    </location>
</feature>
<dbReference type="OrthoDB" id="32195at2"/>
<sequence length="275" mass="31563">MLSPLETQILQKIEAVGTPLKNWNVNIYRGILTGFNDAFIIDEKTKDDLLKKSPGSAEIIRPILRGRDVKQYRAQFADLWLLNTHNGQSSKGIGRIDVPNNHPHVFQHLIKFKSVLENRKDKGQHWSNLRNCAYFDEFNKEKIIWIELTDQPKFALDTEGYFLNNTVFFMTGPNLRYLLGFLNSSLCEWYLDKIAATSGAGTRRWFKVYVEQLAIPQVSKNQQKIIVTLVNEAVLEKTSEARRRELRHLLDAEIFALLGLSESEANLISSQQPSS</sequence>
<evidence type="ECO:0000313" key="7">
    <source>
        <dbReference type="Proteomes" id="UP000282184"/>
    </source>
</evidence>
<name>A0A3S0HJE0_9BACT</name>
<evidence type="ECO:0000259" key="5">
    <source>
        <dbReference type="Pfam" id="PF12950"/>
    </source>
</evidence>
<dbReference type="PANTHER" id="PTHR33841:SF1">
    <property type="entry name" value="DNA METHYLTRANSFERASE A"/>
    <property type="match status" value="1"/>
</dbReference>
<dbReference type="RefSeq" id="WP_126695964.1">
    <property type="nucleotide sequence ID" value="NZ_RXOF01000020.1"/>
</dbReference>
<dbReference type="AlphaFoldDB" id="A0A3S0HJE0"/>
<dbReference type="InterPro" id="IPR025931">
    <property type="entry name" value="TaqI_C"/>
</dbReference>
<dbReference type="GO" id="GO:0009007">
    <property type="term" value="F:site-specific DNA-methyltransferase (adenine-specific) activity"/>
    <property type="evidence" value="ECO:0007669"/>
    <property type="project" value="UniProtKB-EC"/>
</dbReference>
<evidence type="ECO:0000313" key="6">
    <source>
        <dbReference type="EMBL" id="RTQ45412.1"/>
    </source>
</evidence>
<dbReference type="EC" id="2.1.1.72" evidence="1"/>